<dbReference type="InterPro" id="IPR042095">
    <property type="entry name" value="SUMF_sf"/>
</dbReference>
<name>A0A7W9ZKD7_NOVIT</name>
<keyword evidence="1" id="KW-0732">Signal</keyword>
<dbReference type="AlphaFoldDB" id="A0A7W9ZKD7"/>
<dbReference type="EMBL" id="JACIIX010000016">
    <property type="protein sequence ID" value="MBB6212097.1"/>
    <property type="molecule type" value="Genomic_DNA"/>
</dbReference>
<reference evidence="3 4" key="1">
    <citation type="submission" date="2020-08" db="EMBL/GenBank/DDBJ databases">
        <title>Genomic Encyclopedia of Type Strains, Phase IV (KMG-IV): sequencing the most valuable type-strain genomes for metagenomic binning, comparative biology and taxonomic classification.</title>
        <authorList>
            <person name="Goeker M."/>
        </authorList>
    </citation>
    <scope>NUCLEOTIDE SEQUENCE [LARGE SCALE GENOMIC DNA]</scope>
    <source>
        <strain evidence="3 4">DSM 11590</strain>
    </source>
</reference>
<dbReference type="SUPFAM" id="SSF56436">
    <property type="entry name" value="C-type lectin-like"/>
    <property type="match status" value="1"/>
</dbReference>
<feature type="domain" description="Sulfatase-modifying factor enzyme-like" evidence="2">
    <location>
        <begin position="46"/>
        <end position="239"/>
    </location>
</feature>
<dbReference type="Proteomes" id="UP000544872">
    <property type="component" value="Unassembled WGS sequence"/>
</dbReference>
<proteinExistence type="predicted"/>
<dbReference type="InterPro" id="IPR016187">
    <property type="entry name" value="CTDL_fold"/>
</dbReference>
<feature type="signal peptide" evidence="1">
    <location>
        <begin position="1"/>
        <end position="22"/>
    </location>
</feature>
<dbReference type="InterPro" id="IPR005532">
    <property type="entry name" value="SUMF_dom"/>
</dbReference>
<comment type="caution">
    <text evidence="3">The sequence shown here is derived from an EMBL/GenBank/DDBJ whole genome shotgun (WGS) entry which is preliminary data.</text>
</comment>
<keyword evidence="4" id="KW-1185">Reference proteome</keyword>
<sequence length="239" mass="26765">MGLRRLLLTALLGTVLSIPAQAAPDCAQCPDMMPVPGGTLIRSDGTEAEITPFLMGATEVTFDQFQLCVDAGACRADVSDRDWGRGNRPVINVTHADARAYARWLQQTTGLPYRLPTEDEWEWAARGGTTTRFWWGNEPGQMHANCRYCGPADSGKRSMPVASFPPNAYGLYDTAGNVIEWVDDCWADRRDTPPQKRDCAFRVAKGGAWYYVPEQARPDNRIRQREDLWSYTVGFRIAR</sequence>
<evidence type="ECO:0000256" key="1">
    <source>
        <dbReference type="SAM" id="SignalP"/>
    </source>
</evidence>
<dbReference type="InterPro" id="IPR051043">
    <property type="entry name" value="Sulfatase_Mod_Factor_Kinase"/>
</dbReference>
<dbReference type="RefSeq" id="WP_184265448.1">
    <property type="nucleotide sequence ID" value="NZ_JACIIX010000016.1"/>
</dbReference>
<protein>
    <submittedName>
        <fullName evidence="3">Formylglycine-generating enzyme required for sulfatase activity</fullName>
    </submittedName>
</protein>
<feature type="chain" id="PRO_5030936771" evidence="1">
    <location>
        <begin position="23"/>
        <end position="239"/>
    </location>
</feature>
<evidence type="ECO:0000313" key="3">
    <source>
        <dbReference type="EMBL" id="MBB6212097.1"/>
    </source>
</evidence>
<accession>A0A7W9ZKD7</accession>
<dbReference type="PANTHER" id="PTHR23150">
    <property type="entry name" value="SULFATASE MODIFYING FACTOR 1, 2"/>
    <property type="match status" value="1"/>
</dbReference>
<dbReference type="Pfam" id="PF03781">
    <property type="entry name" value="FGE-sulfatase"/>
    <property type="match status" value="1"/>
</dbReference>
<evidence type="ECO:0000313" key="4">
    <source>
        <dbReference type="Proteomes" id="UP000544872"/>
    </source>
</evidence>
<dbReference type="Gene3D" id="3.90.1580.10">
    <property type="entry name" value="paralog of FGE (formylglycine-generating enzyme)"/>
    <property type="match status" value="1"/>
</dbReference>
<gene>
    <name evidence="3" type="ORF">FHS48_003544</name>
</gene>
<evidence type="ECO:0000259" key="2">
    <source>
        <dbReference type="Pfam" id="PF03781"/>
    </source>
</evidence>
<organism evidence="3 4">
    <name type="scientific">Novispirillum itersonii</name>
    <name type="common">Aquaspirillum itersonii</name>
    <dbReference type="NCBI Taxonomy" id="189"/>
    <lineage>
        <taxon>Bacteria</taxon>
        <taxon>Pseudomonadati</taxon>
        <taxon>Pseudomonadota</taxon>
        <taxon>Alphaproteobacteria</taxon>
        <taxon>Rhodospirillales</taxon>
        <taxon>Novispirillaceae</taxon>
        <taxon>Novispirillum</taxon>
    </lineage>
</organism>
<dbReference type="PANTHER" id="PTHR23150:SF35">
    <property type="entry name" value="BLL6746 PROTEIN"/>
    <property type="match status" value="1"/>
</dbReference>
<dbReference type="GO" id="GO:0120147">
    <property type="term" value="F:formylglycine-generating oxidase activity"/>
    <property type="evidence" value="ECO:0007669"/>
    <property type="project" value="TreeGrafter"/>
</dbReference>